<evidence type="ECO:0000313" key="8">
    <source>
        <dbReference type="EMBL" id="MFD0685348.1"/>
    </source>
</evidence>
<feature type="transmembrane region" description="Helical" evidence="7">
    <location>
        <begin position="225"/>
        <end position="245"/>
    </location>
</feature>
<feature type="region of interest" description="Disordered" evidence="6">
    <location>
        <begin position="306"/>
        <end position="344"/>
    </location>
</feature>
<evidence type="ECO:0000256" key="5">
    <source>
        <dbReference type="ARBA" id="ARBA00023136"/>
    </source>
</evidence>
<comment type="subcellular location">
    <subcellularLocation>
        <location evidence="1">Cell membrane</location>
        <topology evidence="1">Multi-pass membrane protein</topology>
    </subcellularLocation>
</comment>
<evidence type="ECO:0000256" key="3">
    <source>
        <dbReference type="ARBA" id="ARBA00022692"/>
    </source>
</evidence>
<feature type="transmembrane region" description="Helical" evidence="7">
    <location>
        <begin position="43"/>
        <end position="62"/>
    </location>
</feature>
<dbReference type="Proteomes" id="UP001597063">
    <property type="component" value="Unassembled WGS sequence"/>
</dbReference>
<evidence type="ECO:0000313" key="9">
    <source>
        <dbReference type="Proteomes" id="UP001597063"/>
    </source>
</evidence>
<dbReference type="EMBL" id="JBHTGP010000006">
    <property type="protein sequence ID" value="MFD0685348.1"/>
    <property type="molecule type" value="Genomic_DNA"/>
</dbReference>
<dbReference type="Pfam" id="PF03706">
    <property type="entry name" value="LPG_synthase_TM"/>
    <property type="match status" value="1"/>
</dbReference>
<accession>A0ABW2XIU7</accession>
<feature type="transmembrane region" description="Helical" evidence="7">
    <location>
        <begin position="192"/>
        <end position="213"/>
    </location>
</feature>
<keyword evidence="4 7" id="KW-1133">Transmembrane helix</keyword>
<name>A0ABW2XIU7_9ACTN</name>
<evidence type="ECO:0000256" key="7">
    <source>
        <dbReference type="SAM" id="Phobius"/>
    </source>
</evidence>
<reference evidence="9" key="1">
    <citation type="journal article" date="2019" name="Int. J. Syst. Evol. Microbiol.">
        <title>The Global Catalogue of Microorganisms (GCM) 10K type strain sequencing project: providing services to taxonomists for standard genome sequencing and annotation.</title>
        <authorList>
            <consortium name="The Broad Institute Genomics Platform"/>
            <consortium name="The Broad Institute Genome Sequencing Center for Infectious Disease"/>
            <person name="Wu L."/>
            <person name="Ma J."/>
        </authorList>
    </citation>
    <scope>NUCLEOTIDE SEQUENCE [LARGE SCALE GENOMIC DNA]</scope>
    <source>
        <strain evidence="9">JCM 9371</strain>
    </source>
</reference>
<keyword evidence="9" id="KW-1185">Reference proteome</keyword>
<evidence type="ECO:0000256" key="1">
    <source>
        <dbReference type="ARBA" id="ARBA00004651"/>
    </source>
</evidence>
<feature type="transmembrane region" description="Helical" evidence="7">
    <location>
        <begin position="150"/>
        <end position="172"/>
    </location>
</feature>
<keyword evidence="2" id="KW-1003">Cell membrane</keyword>
<keyword evidence="3 7" id="KW-0812">Transmembrane</keyword>
<organism evidence="8 9">
    <name type="scientific">Actinomadura fibrosa</name>
    <dbReference type="NCBI Taxonomy" id="111802"/>
    <lineage>
        <taxon>Bacteria</taxon>
        <taxon>Bacillati</taxon>
        <taxon>Actinomycetota</taxon>
        <taxon>Actinomycetes</taxon>
        <taxon>Streptosporangiales</taxon>
        <taxon>Thermomonosporaceae</taxon>
        <taxon>Actinomadura</taxon>
    </lineage>
</organism>
<keyword evidence="5 7" id="KW-0472">Membrane</keyword>
<gene>
    <name evidence="8" type="ORF">ACFQZM_12635</name>
</gene>
<comment type="caution">
    <text evidence="8">The sequence shown here is derived from an EMBL/GenBank/DDBJ whole genome shotgun (WGS) entry which is preliminary data.</text>
</comment>
<sequence>MKAVAVRILRVLLVLLALAFCAYSVASQWDETTRAFREMSWPTLAGSLAAGLAGLFVWMLGWRTFLSGLGSPLPLRAAFRISSISQLGKYVPGKVWALVTQIEMAREHKVPAERSFGSTLLAVATSTACGLAVASVTLPLTSAAAREKYWWLFLLAPVMLAALHPRIVTWCLDTLLRLVRRPPLEHPAGLGVTLRAIGWTVLGWALFGVHTWLLCLAVDGDGAGLPFLATGAYALAFVAGFLVFIAPGGIGAREAALTVVLTPVLPAGAPVVVAIASRVLLTAADLLNAGAALLLGRGARPAEAGAGTTGDGAGLNGADVDGAAGNEPAAAELVRGTQPTKERP</sequence>
<evidence type="ECO:0000256" key="4">
    <source>
        <dbReference type="ARBA" id="ARBA00022989"/>
    </source>
</evidence>
<evidence type="ECO:0000256" key="2">
    <source>
        <dbReference type="ARBA" id="ARBA00022475"/>
    </source>
</evidence>
<protein>
    <submittedName>
        <fullName evidence="8">YbhN family protein</fullName>
    </submittedName>
</protein>
<feature type="transmembrane region" description="Helical" evidence="7">
    <location>
        <begin position="116"/>
        <end position="138"/>
    </location>
</feature>
<evidence type="ECO:0000256" key="6">
    <source>
        <dbReference type="SAM" id="MobiDB-lite"/>
    </source>
</evidence>
<proteinExistence type="predicted"/>
<feature type="transmembrane region" description="Helical" evidence="7">
    <location>
        <begin position="257"/>
        <end position="281"/>
    </location>
</feature>
<dbReference type="RefSeq" id="WP_242619246.1">
    <property type="nucleotide sequence ID" value="NZ_CAACUY010000051.1"/>
</dbReference>
<dbReference type="InterPro" id="IPR022791">
    <property type="entry name" value="L-PG_synthase/AglD"/>
</dbReference>